<dbReference type="Proteomes" id="UP000243333">
    <property type="component" value="Unassembled WGS sequence"/>
</dbReference>
<feature type="domain" description="FMN-binding" evidence="8">
    <location>
        <begin position="92"/>
        <end position="179"/>
    </location>
</feature>
<dbReference type="InterPro" id="IPR010209">
    <property type="entry name" value="Ion_transpt_RnfG/RsxG"/>
</dbReference>
<evidence type="ECO:0000256" key="5">
    <source>
        <dbReference type="ARBA" id="ARBA00022982"/>
    </source>
</evidence>
<keyword evidence="6" id="KW-1003">Cell membrane</keyword>
<evidence type="ECO:0000256" key="2">
    <source>
        <dbReference type="ARBA" id="ARBA00022553"/>
    </source>
</evidence>
<evidence type="ECO:0000256" key="6">
    <source>
        <dbReference type="HAMAP-Rule" id="MF_00479"/>
    </source>
</evidence>
<evidence type="ECO:0000256" key="7">
    <source>
        <dbReference type="SAM" id="Phobius"/>
    </source>
</evidence>
<evidence type="ECO:0000259" key="8">
    <source>
        <dbReference type="SMART" id="SM00900"/>
    </source>
</evidence>
<organism evidence="9 10">
    <name type="scientific">Sporolituus thermophilus DSM 23256</name>
    <dbReference type="NCBI Taxonomy" id="1123285"/>
    <lineage>
        <taxon>Bacteria</taxon>
        <taxon>Bacillati</taxon>
        <taxon>Bacillota</taxon>
        <taxon>Negativicutes</taxon>
        <taxon>Selenomonadales</taxon>
        <taxon>Sporomusaceae</taxon>
        <taxon>Sporolituus</taxon>
    </lineage>
</organism>
<dbReference type="Gene3D" id="3.90.1010.20">
    <property type="match status" value="1"/>
</dbReference>
<reference evidence="10" key="1">
    <citation type="submission" date="2016-10" db="EMBL/GenBank/DDBJ databases">
        <authorList>
            <person name="Varghese N."/>
            <person name="Submissions S."/>
        </authorList>
    </citation>
    <scope>NUCLEOTIDE SEQUENCE [LARGE SCALE GENOMIC DNA]</scope>
    <source>
        <strain evidence="10">DSM 23256</strain>
    </source>
</reference>
<dbReference type="HAMAP" id="MF_00479">
    <property type="entry name" value="RsxG_RnfG"/>
    <property type="match status" value="1"/>
</dbReference>
<dbReference type="Pfam" id="PF04205">
    <property type="entry name" value="FMN_bind"/>
    <property type="match status" value="1"/>
</dbReference>
<dbReference type="GO" id="GO:0005886">
    <property type="term" value="C:plasma membrane"/>
    <property type="evidence" value="ECO:0007669"/>
    <property type="project" value="UniProtKB-SubCell"/>
</dbReference>
<keyword evidence="2 6" id="KW-0597">Phosphoprotein</keyword>
<evidence type="ECO:0000256" key="4">
    <source>
        <dbReference type="ARBA" id="ARBA00022643"/>
    </source>
</evidence>
<keyword evidence="6" id="KW-1278">Translocase</keyword>
<dbReference type="PIRSF" id="PIRSF006091">
    <property type="entry name" value="E_trnsport_RnfG"/>
    <property type="match status" value="1"/>
</dbReference>
<protein>
    <recommendedName>
        <fullName evidence="6">Ion-translocating oxidoreductase complex subunit G</fullName>
        <ecNumber evidence="6">7.-.-.-</ecNumber>
    </recommendedName>
    <alternativeName>
        <fullName evidence="6">Rnf electron transport complex subunit G</fullName>
    </alternativeName>
</protein>
<keyword evidence="1 6" id="KW-0813">Transport</keyword>
<dbReference type="InterPro" id="IPR007329">
    <property type="entry name" value="FMN-bd"/>
</dbReference>
<evidence type="ECO:0000256" key="1">
    <source>
        <dbReference type="ARBA" id="ARBA00022448"/>
    </source>
</evidence>
<evidence type="ECO:0000313" key="9">
    <source>
        <dbReference type="EMBL" id="SDF20923.1"/>
    </source>
</evidence>
<dbReference type="GO" id="GO:0010181">
    <property type="term" value="F:FMN binding"/>
    <property type="evidence" value="ECO:0007669"/>
    <property type="project" value="InterPro"/>
</dbReference>
<dbReference type="GO" id="GO:0009055">
    <property type="term" value="F:electron transfer activity"/>
    <property type="evidence" value="ECO:0007669"/>
    <property type="project" value="InterPro"/>
</dbReference>
<comment type="cofactor">
    <cofactor evidence="6">
        <name>FMN</name>
        <dbReference type="ChEBI" id="CHEBI:58210"/>
    </cofactor>
</comment>
<feature type="transmembrane region" description="Helical" evidence="7">
    <location>
        <begin position="12"/>
        <end position="36"/>
    </location>
</feature>
<dbReference type="SMART" id="SM00900">
    <property type="entry name" value="FMN_bind"/>
    <property type="match status" value="1"/>
</dbReference>
<dbReference type="OrthoDB" id="9794010at2"/>
<dbReference type="NCBIfam" id="TIGR01947">
    <property type="entry name" value="rnfG"/>
    <property type="match status" value="1"/>
</dbReference>
<dbReference type="STRING" id="1123285.SAMN05660235_00803"/>
<evidence type="ECO:0000313" key="10">
    <source>
        <dbReference type="Proteomes" id="UP000243333"/>
    </source>
</evidence>
<name>A0A1G7J7R7_9FIRM</name>
<evidence type="ECO:0000256" key="3">
    <source>
        <dbReference type="ARBA" id="ARBA00022630"/>
    </source>
</evidence>
<dbReference type="EC" id="7.-.-.-" evidence="6"/>
<keyword evidence="6 7" id="KW-0812">Transmembrane</keyword>
<gene>
    <name evidence="6" type="primary">rnfG</name>
    <name evidence="9" type="ORF">SAMN05660235_00803</name>
</gene>
<dbReference type="EMBL" id="FNBU01000004">
    <property type="protein sequence ID" value="SDF20923.1"/>
    <property type="molecule type" value="Genomic_DNA"/>
</dbReference>
<feature type="modified residue" description="FMN phosphoryl threonine" evidence="6">
    <location>
        <position position="162"/>
    </location>
</feature>
<dbReference type="AlphaFoldDB" id="A0A1G7J7R7"/>
<keyword evidence="5 6" id="KW-0249">Electron transport</keyword>
<comment type="subunit">
    <text evidence="6">The complex is composed of six subunits: RnfA, RnfB, RnfC, RnfD, RnfE and RnfG.</text>
</comment>
<keyword evidence="4 6" id="KW-0288">FMN</keyword>
<dbReference type="GO" id="GO:0022900">
    <property type="term" value="P:electron transport chain"/>
    <property type="evidence" value="ECO:0007669"/>
    <property type="project" value="UniProtKB-UniRule"/>
</dbReference>
<accession>A0A1G7J7R7</accession>
<keyword evidence="6 7" id="KW-0472">Membrane</keyword>
<dbReference type="PANTHER" id="PTHR36118">
    <property type="entry name" value="ION-TRANSLOCATING OXIDOREDUCTASE COMPLEX SUBUNIT G"/>
    <property type="match status" value="1"/>
</dbReference>
<proteinExistence type="inferred from homology"/>
<comment type="similarity">
    <text evidence="6">Belongs to the RnfG family.</text>
</comment>
<dbReference type="RefSeq" id="WP_093688329.1">
    <property type="nucleotide sequence ID" value="NZ_FNBU01000004.1"/>
</dbReference>
<keyword evidence="6 7" id="KW-1133">Transmembrane helix</keyword>
<dbReference type="PANTHER" id="PTHR36118:SF1">
    <property type="entry name" value="ION-TRANSLOCATING OXIDOREDUCTASE COMPLEX SUBUNIT G"/>
    <property type="match status" value="1"/>
</dbReference>
<comment type="subcellular location">
    <subcellularLocation>
        <location evidence="6">Cell membrane</location>
        <topology evidence="6">Single-pass membrane protein</topology>
    </subcellularLocation>
</comment>
<sequence>MSHGHEQQSSSIFKVGINLAIACFLSGAVIASTYAMTAPIAAQERINQKNKAMKELVADAQEFKPVDGKTDWYAALKDGKIVAYVVPAESKGYGGAIKMVTAISPDGKVIDYKILAHNETPGLGDKAAEPKFRKQFAGKAAQDLEVVKTPTDKNIQALTGATITSRAVTKGIREAAEQVAAYAASQKK</sequence>
<comment type="function">
    <text evidence="6">Part of a membrane-bound complex that couples electron transfer with translocation of ions across the membrane.</text>
</comment>
<keyword evidence="10" id="KW-1185">Reference proteome</keyword>
<keyword evidence="3 6" id="KW-0285">Flavoprotein</keyword>